<dbReference type="Proteomes" id="UP001556367">
    <property type="component" value="Unassembled WGS sequence"/>
</dbReference>
<organism evidence="1 2">
    <name type="scientific">Hohenbuehelia grisea</name>
    <dbReference type="NCBI Taxonomy" id="104357"/>
    <lineage>
        <taxon>Eukaryota</taxon>
        <taxon>Fungi</taxon>
        <taxon>Dikarya</taxon>
        <taxon>Basidiomycota</taxon>
        <taxon>Agaricomycotina</taxon>
        <taxon>Agaricomycetes</taxon>
        <taxon>Agaricomycetidae</taxon>
        <taxon>Agaricales</taxon>
        <taxon>Pleurotineae</taxon>
        <taxon>Pleurotaceae</taxon>
        <taxon>Hohenbuehelia</taxon>
    </lineage>
</organism>
<keyword evidence="2" id="KW-1185">Reference proteome</keyword>
<evidence type="ECO:0000313" key="1">
    <source>
        <dbReference type="EMBL" id="KAL0957341.1"/>
    </source>
</evidence>
<dbReference type="EMBL" id="JASNQZ010000005">
    <property type="protein sequence ID" value="KAL0957341.1"/>
    <property type="molecule type" value="Genomic_DNA"/>
</dbReference>
<comment type="caution">
    <text evidence="1">The sequence shown here is derived from an EMBL/GenBank/DDBJ whole genome shotgun (WGS) entry which is preliminary data.</text>
</comment>
<name>A0ABR3JQL5_9AGAR</name>
<reference evidence="2" key="1">
    <citation type="submission" date="2024-06" db="EMBL/GenBank/DDBJ databases">
        <title>Multi-omics analyses provide insights into the biosynthesis of the anticancer antibiotic pleurotin in Hohenbuehelia grisea.</title>
        <authorList>
            <person name="Weaver J.A."/>
            <person name="Alberti F."/>
        </authorList>
    </citation>
    <scope>NUCLEOTIDE SEQUENCE [LARGE SCALE GENOMIC DNA]</scope>
    <source>
        <strain evidence="2">T-177</strain>
    </source>
</reference>
<accession>A0ABR3JQL5</accession>
<proteinExistence type="predicted"/>
<evidence type="ECO:0000313" key="2">
    <source>
        <dbReference type="Proteomes" id="UP001556367"/>
    </source>
</evidence>
<sequence length="62" mass="7340">MIKTSWESQVLLLLLRVQGRDTISLRRSCLKPDTIRTLMLVKQHLKLEHSKMQALEKEYGFK</sequence>
<evidence type="ECO:0008006" key="3">
    <source>
        <dbReference type="Google" id="ProtNLM"/>
    </source>
</evidence>
<protein>
    <recommendedName>
        <fullName evidence="3">Ribosomal protein S15</fullName>
    </recommendedName>
</protein>
<gene>
    <name evidence="1" type="ORF">HGRIS_001149</name>
</gene>